<accession>A0ABQ2EKJ4</accession>
<sequence length="56" mass="6223">MHPVLVEILARPVGWLLIGGTLIMIGIGFGVPLFIRSRERAEAEEAGRRGETPRQR</sequence>
<dbReference type="EMBL" id="BMME01000001">
    <property type="protein sequence ID" value="GGK14934.1"/>
    <property type="molecule type" value="Genomic_DNA"/>
</dbReference>
<evidence type="ECO:0000313" key="2">
    <source>
        <dbReference type="EMBL" id="GGK14934.1"/>
    </source>
</evidence>
<dbReference type="RefSeq" id="WP_165942420.1">
    <property type="nucleotide sequence ID" value="NZ_BMME01000001.1"/>
</dbReference>
<evidence type="ECO:0000256" key="1">
    <source>
        <dbReference type="SAM" id="Phobius"/>
    </source>
</evidence>
<evidence type="ECO:0008006" key="4">
    <source>
        <dbReference type="Google" id="ProtNLM"/>
    </source>
</evidence>
<feature type="transmembrane region" description="Helical" evidence="1">
    <location>
        <begin position="12"/>
        <end position="35"/>
    </location>
</feature>
<keyword evidence="3" id="KW-1185">Reference proteome</keyword>
<reference evidence="3" key="1">
    <citation type="journal article" date="2019" name="Int. J. Syst. Evol. Microbiol.">
        <title>The Global Catalogue of Microorganisms (GCM) 10K type strain sequencing project: providing services to taxonomists for standard genome sequencing and annotation.</title>
        <authorList>
            <consortium name="The Broad Institute Genomics Platform"/>
            <consortium name="The Broad Institute Genome Sequencing Center for Infectious Disease"/>
            <person name="Wu L."/>
            <person name="Ma J."/>
        </authorList>
    </citation>
    <scope>NUCLEOTIDE SEQUENCE [LARGE SCALE GENOMIC DNA]</scope>
    <source>
        <strain evidence="3">CGMCC 1.8985</strain>
    </source>
</reference>
<protein>
    <recommendedName>
        <fullName evidence="4">DUF3149 domain-containing protein</fullName>
    </recommendedName>
</protein>
<gene>
    <name evidence="2" type="ORF">GCM10011394_25200</name>
</gene>
<proteinExistence type="predicted"/>
<keyword evidence="1" id="KW-1133">Transmembrane helix</keyword>
<evidence type="ECO:0000313" key="3">
    <source>
        <dbReference type="Proteomes" id="UP000599009"/>
    </source>
</evidence>
<dbReference type="Proteomes" id="UP000599009">
    <property type="component" value="Unassembled WGS sequence"/>
</dbReference>
<keyword evidence="1" id="KW-0472">Membrane</keyword>
<name>A0ABQ2EKJ4_9GAMM</name>
<comment type="caution">
    <text evidence="2">The sequence shown here is derived from an EMBL/GenBank/DDBJ whole genome shotgun (WGS) entry which is preliminary data.</text>
</comment>
<keyword evidence="1" id="KW-0812">Transmembrane</keyword>
<organism evidence="2 3">
    <name type="scientific">Luteimonas terricola</name>
    <dbReference type="NCBI Taxonomy" id="645597"/>
    <lineage>
        <taxon>Bacteria</taxon>
        <taxon>Pseudomonadati</taxon>
        <taxon>Pseudomonadota</taxon>
        <taxon>Gammaproteobacteria</taxon>
        <taxon>Lysobacterales</taxon>
        <taxon>Lysobacteraceae</taxon>
        <taxon>Luteimonas</taxon>
    </lineage>
</organism>